<name>A0A4Y2VL54_ARAVE</name>
<accession>A0A4Y2VL54</accession>
<protein>
    <submittedName>
        <fullName evidence="1">Uncharacterized protein</fullName>
    </submittedName>
</protein>
<evidence type="ECO:0000313" key="1">
    <source>
        <dbReference type="EMBL" id="GBO25158.1"/>
    </source>
</evidence>
<dbReference type="EMBL" id="BGPR01048145">
    <property type="protein sequence ID" value="GBO25158.1"/>
    <property type="molecule type" value="Genomic_DNA"/>
</dbReference>
<evidence type="ECO:0000313" key="2">
    <source>
        <dbReference type="Proteomes" id="UP000499080"/>
    </source>
</evidence>
<dbReference type="AlphaFoldDB" id="A0A4Y2VL54"/>
<sequence>MMAAAIARVLSTNSLSQAMARPILKEIRTIPGGGTQSPTITIPTGE</sequence>
<comment type="caution">
    <text evidence="1">The sequence shown here is derived from an EMBL/GenBank/DDBJ whole genome shotgun (WGS) entry which is preliminary data.</text>
</comment>
<dbReference type="Proteomes" id="UP000499080">
    <property type="component" value="Unassembled WGS sequence"/>
</dbReference>
<keyword evidence="2" id="KW-1185">Reference proteome</keyword>
<reference evidence="1 2" key="1">
    <citation type="journal article" date="2019" name="Sci. Rep.">
        <title>Orb-weaving spider Araneus ventricosus genome elucidates the spidroin gene catalogue.</title>
        <authorList>
            <person name="Kono N."/>
            <person name="Nakamura H."/>
            <person name="Ohtoshi R."/>
            <person name="Moran D.A.P."/>
            <person name="Shinohara A."/>
            <person name="Yoshida Y."/>
            <person name="Fujiwara M."/>
            <person name="Mori M."/>
            <person name="Tomita M."/>
            <person name="Arakawa K."/>
        </authorList>
    </citation>
    <scope>NUCLEOTIDE SEQUENCE [LARGE SCALE GENOMIC DNA]</scope>
</reference>
<gene>
    <name evidence="1" type="ORF">AVEN_159054_1</name>
</gene>
<feature type="non-terminal residue" evidence="1">
    <location>
        <position position="46"/>
    </location>
</feature>
<proteinExistence type="predicted"/>
<organism evidence="1 2">
    <name type="scientific">Araneus ventricosus</name>
    <name type="common">Orbweaver spider</name>
    <name type="synonym">Epeira ventricosa</name>
    <dbReference type="NCBI Taxonomy" id="182803"/>
    <lineage>
        <taxon>Eukaryota</taxon>
        <taxon>Metazoa</taxon>
        <taxon>Ecdysozoa</taxon>
        <taxon>Arthropoda</taxon>
        <taxon>Chelicerata</taxon>
        <taxon>Arachnida</taxon>
        <taxon>Araneae</taxon>
        <taxon>Araneomorphae</taxon>
        <taxon>Entelegynae</taxon>
        <taxon>Araneoidea</taxon>
        <taxon>Araneidae</taxon>
        <taxon>Araneus</taxon>
    </lineage>
</organism>